<evidence type="ECO:0000256" key="4">
    <source>
        <dbReference type="ARBA" id="ARBA00023163"/>
    </source>
</evidence>
<evidence type="ECO:0000313" key="6">
    <source>
        <dbReference type="EMBL" id="KIM97835.1"/>
    </source>
</evidence>
<keyword evidence="2" id="KW-0805">Transcription regulation</keyword>
<keyword evidence="4" id="KW-0804">Transcription</keyword>
<proteinExistence type="predicted"/>
<sequence length="563" mass="64136">MSAPVQSISRVSSNPVKKLEEKLDGIVSLLKASHEIGSAYEHSTTASVRSVNLLDQELKVSSMPPENLNRSSHVQFAQPGVWSRQHAPTSAPEVQDAHARTFNGPEWISSNPLPTEEEAAVLLKTFRDETGLFFPFISIPKSTSVGAFRRERPFTYLAIIAVSTMKYPQGSELGKIIIKQVAERVFVDGERSIDLLLGILTLAAWYFFHLLSIHHLTGLVAAANALVFDLGLLRIPHKESHSLFEEAIIKSIQNPSIIKSDKTFEEKRALLGYFVLSSSISMIFRRGEALRYTSYLEEHRQSLAQSGDHPNDKGAAAIVRLQVFIERIHQSPWNVKSEAPSVTLPVALLVNSIEEQLKQFRDEYSSEMETNKVVLLQYYITQVTLYQVVYSRPANLPNTERPDYKHVELLYACFQATKSTIDLFFSMPARNYCYFSILTWTVMRRALVALQQLTTFNDPDWSLTYVHETLDFIWVLDRFIQRIEEAANDLNLDENHLFRRTAKKMAIAKTYCQDRIASHSASAQSGPSDFPDPNLFDDMWFRDVFGVFDYQYDRGIPEMYESR</sequence>
<dbReference type="STRING" id="913774.A0A0C3GP49"/>
<dbReference type="GO" id="GO:0000976">
    <property type="term" value="F:transcription cis-regulatory region binding"/>
    <property type="evidence" value="ECO:0007669"/>
    <property type="project" value="TreeGrafter"/>
</dbReference>
<dbReference type="OrthoDB" id="1600564at2759"/>
<dbReference type="AlphaFoldDB" id="A0A0C3GP49"/>
<dbReference type="GO" id="GO:0000981">
    <property type="term" value="F:DNA-binding transcription factor activity, RNA polymerase II-specific"/>
    <property type="evidence" value="ECO:0007669"/>
    <property type="project" value="TreeGrafter"/>
</dbReference>
<protein>
    <recommendedName>
        <fullName evidence="8">Transcription factor domain-containing protein</fullName>
    </recommendedName>
</protein>
<dbReference type="EMBL" id="KN832881">
    <property type="protein sequence ID" value="KIM97835.1"/>
    <property type="molecule type" value="Genomic_DNA"/>
</dbReference>
<evidence type="ECO:0000313" key="7">
    <source>
        <dbReference type="Proteomes" id="UP000054321"/>
    </source>
</evidence>
<evidence type="ECO:0000256" key="5">
    <source>
        <dbReference type="ARBA" id="ARBA00023242"/>
    </source>
</evidence>
<dbReference type="HOGENOM" id="CLU_006524_7_2_1"/>
<gene>
    <name evidence="6" type="ORF">OIDMADRAFT_182203</name>
</gene>
<evidence type="ECO:0000256" key="1">
    <source>
        <dbReference type="ARBA" id="ARBA00004123"/>
    </source>
</evidence>
<dbReference type="CDD" id="cd12148">
    <property type="entry name" value="fungal_TF_MHR"/>
    <property type="match status" value="1"/>
</dbReference>
<reference evidence="6 7" key="1">
    <citation type="submission" date="2014-04" db="EMBL/GenBank/DDBJ databases">
        <authorList>
            <consortium name="DOE Joint Genome Institute"/>
            <person name="Kuo A."/>
            <person name="Martino E."/>
            <person name="Perotto S."/>
            <person name="Kohler A."/>
            <person name="Nagy L.G."/>
            <person name="Floudas D."/>
            <person name="Copeland A."/>
            <person name="Barry K.W."/>
            <person name="Cichocki N."/>
            <person name="Veneault-Fourrey C."/>
            <person name="LaButti K."/>
            <person name="Lindquist E.A."/>
            <person name="Lipzen A."/>
            <person name="Lundell T."/>
            <person name="Morin E."/>
            <person name="Murat C."/>
            <person name="Sun H."/>
            <person name="Tunlid A."/>
            <person name="Henrissat B."/>
            <person name="Grigoriev I.V."/>
            <person name="Hibbett D.S."/>
            <person name="Martin F."/>
            <person name="Nordberg H.P."/>
            <person name="Cantor M.N."/>
            <person name="Hua S.X."/>
        </authorList>
    </citation>
    <scope>NUCLEOTIDE SEQUENCE [LARGE SCALE GENOMIC DNA]</scope>
    <source>
        <strain evidence="6 7">Zn</strain>
    </source>
</reference>
<evidence type="ECO:0000256" key="3">
    <source>
        <dbReference type="ARBA" id="ARBA00023125"/>
    </source>
</evidence>
<comment type="subcellular location">
    <subcellularLocation>
        <location evidence="1">Nucleus</location>
    </subcellularLocation>
</comment>
<evidence type="ECO:0008006" key="8">
    <source>
        <dbReference type="Google" id="ProtNLM"/>
    </source>
</evidence>
<name>A0A0C3GP49_OIDMZ</name>
<reference evidence="7" key="2">
    <citation type="submission" date="2015-01" db="EMBL/GenBank/DDBJ databases">
        <title>Evolutionary Origins and Diversification of the Mycorrhizal Mutualists.</title>
        <authorList>
            <consortium name="DOE Joint Genome Institute"/>
            <consortium name="Mycorrhizal Genomics Consortium"/>
            <person name="Kohler A."/>
            <person name="Kuo A."/>
            <person name="Nagy L.G."/>
            <person name="Floudas D."/>
            <person name="Copeland A."/>
            <person name="Barry K.W."/>
            <person name="Cichocki N."/>
            <person name="Veneault-Fourrey C."/>
            <person name="LaButti K."/>
            <person name="Lindquist E.A."/>
            <person name="Lipzen A."/>
            <person name="Lundell T."/>
            <person name="Morin E."/>
            <person name="Murat C."/>
            <person name="Riley R."/>
            <person name="Ohm R."/>
            <person name="Sun H."/>
            <person name="Tunlid A."/>
            <person name="Henrissat B."/>
            <person name="Grigoriev I.V."/>
            <person name="Hibbett D.S."/>
            <person name="Martin F."/>
        </authorList>
    </citation>
    <scope>NUCLEOTIDE SEQUENCE [LARGE SCALE GENOMIC DNA]</scope>
    <source>
        <strain evidence="7">Zn</strain>
    </source>
</reference>
<organism evidence="6 7">
    <name type="scientific">Oidiodendron maius (strain Zn)</name>
    <dbReference type="NCBI Taxonomy" id="913774"/>
    <lineage>
        <taxon>Eukaryota</taxon>
        <taxon>Fungi</taxon>
        <taxon>Dikarya</taxon>
        <taxon>Ascomycota</taxon>
        <taxon>Pezizomycotina</taxon>
        <taxon>Leotiomycetes</taxon>
        <taxon>Leotiomycetes incertae sedis</taxon>
        <taxon>Myxotrichaceae</taxon>
        <taxon>Oidiodendron</taxon>
    </lineage>
</organism>
<keyword evidence="5" id="KW-0539">Nucleus</keyword>
<dbReference type="GO" id="GO:0005634">
    <property type="term" value="C:nucleus"/>
    <property type="evidence" value="ECO:0007669"/>
    <property type="project" value="UniProtKB-SubCell"/>
</dbReference>
<dbReference type="InterPro" id="IPR051089">
    <property type="entry name" value="prtT"/>
</dbReference>
<dbReference type="InParanoid" id="A0A0C3GP49"/>
<dbReference type="PANTHER" id="PTHR31845:SF32">
    <property type="entry name" value="MISCELLANEOUS ZN(II)2CYS6 TRANSCRIPTION FACTOR (EUROFUNG)-RELATED"/>
    <property type="match status" value="1"/>
</dbReference>
<dbReference type="Proteomes" id="UP000054321">
    <property type="component" value="Unassembled WGS sequence"/>
</dbReference>
<dbReference type="PANTHER" id="PTHR31845">
    <property type="entry name" value="FINGER DOMAIN PROTEIN, PUTATIVE-RELATED"/>
    <property type="match status" value="1"/>
</dbReference>
<evidence type="ECO:0000256" key="2">
    <source>
        <dbReference type="ARBA" id="ARBA00023015"/>
    </source>
</evidence>
<accession>A0A0C3GP49</accession>
<keyword evidence="7" id="KW-1185">Reference proteome</keyword>
<keyword evidence="3" id="KW-0238">DNA-binding</keyword>